<dbReference type="Gene3D" id="3.40.50.1100">
    <property type="match status" value="2"/>
</dbReference>
<organism evidence="9 10">
    <name type="scientific">Stereocaulon virgatum</name>
    <dbReference type="NCBI Taxonomy" id="373712"/>
    <lineage>
        <taxon>Eukaryota</taxon>
        <taxon>Fungi</taxon>
        <taxon>Dikarya</taxon>
        <taxon>Ascomycota</taxon>
        <taxon>Pezizomycotina</taxon>
        <taxon>Lecanoromycetes</taxon>
        <taxon>OSLEUM clade</taxon>
        <taxon>Lecanoromycetidae</taxon>
        <taxon>Lecanorales</taxon>
        <taxon>Lecanorineae</taxon>
        <taxon>Stereocaulaceae</taxon>
        <taxon>Stereocaulon</taxon>
    </lineage>
</organism>
<dbReference type="InterPro" id="IPR036052">
    <property type="entry name" value="TrpB-like_PALP_sf"/>
</dbReference>
<evidence type="ECO:0000259" key="8">
    <source>
        <dbReference type="Pfam" id="PF00291"/>
    </source>
</evidence>
<comment type="cofactor">
    <cofactor evidence="1">
        <name>pyridoxal 5'-phosphate</name>
        <dbReference type="ChEBI" id="CHEBI:597326"/>
    </cofactor>
</comment>
<evidence type="ECO:0000256" key="7">
    <source>
        <dbReference type="SAM" id="MobiDB-lite"/>
    </source>
</evidence>
<evidence type="ECO:0000256" key="5">
    <source>
        <dbReference type="ARBA" id="ARBA00023239"/>
    </source>
</evidence>
<dbReference type="InterPro" id="IPR001926">
    <property type="entry name" value="TrpB-like_PALP"/>
</dbReference>
<dbReference type="Pfam" id="PF00291">
    <property type="entry name" value="PALP"/>
    <property type="match status" value="1"/>
</dbReference>
<comment type="caution">
    <text evidence="9">The sequence shown here is derived from an EMBL/GenBank/DDBJ whole genome shotgun (WGS) entry which is preliminary data.</text>
</comment>
<dbReference type="CDD" id="cd06448">
    <property type="entry name" value="L-Ser-dehyd"/>
    <property type="match status" value="1"/>
</dbReference>
<dbReference type="PANTHER" id="PTHR48078">
    <property type="entry name" value="THREONINE DEHYDRATASE, MITOCHONDRIAL-RELATED"/>
    <property type="match status" value="1"/>
</dbReference>
<accession>A0ABR4A449</accession>
<protein>
    <recommendedName>
        <fullName evidence="3">L-serine ammonia-lyase</fullName>
        <ecNumber evidence="3">4.3.1.17</ecNumber>
    </recommendedName>
</protein>
<evidence type="ECO:0000256" key="6">
    <source>
        <dbReference type="ARBA" id="ARBA00049406"/>
    </source>
</evidence>
<keyword evidence="4" id="KW-0663">Pyridoxal phosphate</keyword>
<evidence type="ECO:0000256" key="1">
    <source>
        <dbReference type="ARBA" id="ARBA00001933"/>
    </source>
</evidence>
<dbReference type="SUPFAM" id="SSF53686">
    <property type="entry name" value="Tryptophan synthase beta subunit-like PLP-dependent enzymes"/>
    <property type="match status" value="1"/>
</dbReference>
<feature type="region of interest" description="Disordered" evidence="7">
    <location>
        <begin position="335"/>
        <end position="357"/>
    </location>
</feature>
<evidence type="ECO:0000256" key="2">
    <source>
        <dbReference type="ARBA" id="ARBA00010869"/>
    </source>
</evidence>
<dbReference type="Proteomes" id="UP001590950">
    <property type="component" value="Unassembled WGS sequence"/>
</dbReference>
<feature type="domain" description="Tryptophan synthase beta chain-like PALP" evidence="8">
    <location>
        <begin position="15"/>
        <end position="308"/>
    </location>
</feature>
<sequence>MGSMGEPDIPKPWIVTPLKESSALSRAAGCRIFLKLENLQPAGSFKSRGIGNLVRQSLLTHPTPDQTHFYSSSGGNAGLACVTAATSLNRPATVVVPLSTKPWMIAKIRTAGADEVIQHGASWAEADKFLREELLAKDTKGVYVPPFDHEDVWDGASTIVEELEEKPDAVVCSVGGGGLFCGIQMGLERRGWGDVSVLAVETEGAASLASSLRERKLVTLEKITSIATSLGAKRVAQKAFELGQKKRVKSVVLSDAEAGMGCWRLADDERLIVEPACGVSVALCYDGRLKKLLPGLTEGSKVVVVVCGGSDITLQTLYQFREEYAEAEIMATDDRDVPSTLSVPNGHGSDRPDEGCL</sequence>
<evidence type="ECO:0000313" key="9">
    <source>
        <dbReference type="EMBL" id="KAL2040210.1"/>
    </source>
</evidence>
<feature type="compositionally biased region" description="Basic and acidic residues" evidence="7">
    <location>
        <begin position="348"/>
        <end position="357"/>
    </location>
</feature>
<proteinExistence type="inferred from homology"/>
<keyword evidence="10" id="KW-1185">Reference proteome</keyword>
<evidence type="ECO:0000313" key="10">
    <source>
        <dbReference type="Proteomes" id="UP001590950"/>
    </source>
</evidence>
<evidence type="ECO:0000256" key="4">
    <source>
        <dbReference type="ARBA" id="ARBA00022898"/>
    </source>
</evidence>
<comment type="similarity">
    <text evidence="2">Belongs to the serine/threonine dehydratase family.</text>
</comment>
<dbReference type="EMBL" id="JBEFKJ010000022">
    <property type="protein sequence ID" value="KAL2040210.1"/>
    <property type="molecule type" value="Genomic_DNA"/>
</dbReference>
<dbReference type="EC" id="4.3.1.17" evidence="3"/>
<reference evidence="9 10" key="1">
    <citation type="submission" date="2024-09" db="EMBL/GenBank/DDBJ databases">
        <title>Rethinking Asexuality: The Enigmatic Case of Functional Sexual Genes in Lepraria (Stereocaulaceae).</title>
        <authorList>
            <person name="Doellman M."/>
            <person name="Sun Y."/>
            <person name="Barcenas-Pena A."/>
            <person name="Lumbsch H.T."/>
            <person name="Grewe F."/>
        </authorList>
    </citation>
    <scope>NUCLEOTIDE SEQUENCE [LARGE SCALE GENOMIC DNA]</scope>
    <source>
        <strain evidence="9 10">Mercado 3170</strain>
    </source>
</reference>
<comment type="catalytic activity">
    <reaction evidence="6">
        <text>L-serine = pyruvate + NH4(+)</text>
        <dbReference type="Rhea" id="RHEA:19169"/>
        <dbReference type="ChEBI" id="CHEBI:15361"/>
        <dbReference type="ChEBI" id="CHEBI:28938"/>
        <dbReference type="ChEBI" id="CHEBI:33384"/>
        <dbReference type="EC" id="4.3.1.17"/>
    </reaction>
</comment>
<dbReference type="PANTHER" id="PTHR48078:SF2">
    <property type="entry name" value="CATABOLIC L-SERINE_THREONINE DEHYDRATASE"/>
    <property type="match status" value="1"/>
</dbReference>
<name>A0ABR4A449_9LECA</name>
<evidence type="ECO:0000256" key="3">
    <source>
        <dbReference type="ARBA" id="ARBA00012093"/>
    </source>
</evidence>
<gene>
    <name evidence="9" type="ORF">N7G274_007113</name>
</gene>
<dbReference type="InterPro" id="IPR050147">
    <property type="entry name" value="Ser/Thr_Dehydratase"/>
</dbReference>
<keyword evidence="5" id="KW-0456">Lyase</keyword>